<name>A0ABP1PSM9_9HEXA</name>
<feature type="transmembrane region" description="Helical" evidence="1">
    <location>
        <begin position="154"/>
        <end position="175"/>
    </location>
</feature>
<evidence type="ECO:0000256" key="1">
    <source>
        <dbReference type="SAM" id="Phobius"/>
    </source>
</evidence>
<keyword evidence="1" id="KW-0472">Membrane</keyword>
<reference evidence="2 3" key="1">
    <citation type="submission" date="2024-08" db="EMBL/GenBank/DDBJ databases">
        <authorList>
            <person name="Cucini C."/>
            <person name="Frati F."/>
        </authorList>
    </citation>
    <scope>NUCLEOTIDE SEQUENCE [LARGE SCALE GENOMIC DNA]</scope>
</reference>
<gene>
    <name evidence="2" type="ORF">ODALV1_LOCUS2332</name>
</gene>
<comment type="caution">
    <text evidence="2">The sequence shown here is derived from an EMBL/GenBank/DDBJ whole genome shotgun (WGS) entry which is preliminary data.</text>
</comment>
<dbReference type="Proteomes" id="UP001642540">
    <property type="component" value="Unassembled WGS sequence"/>
</dbReference>
<sequence length="220" mass="25143">MKSVAGAAKNLENEIIRVAVVEEEGIADLTMVPSDSTIQYNATHYVTGIAIDILQFLRIKLNFPPPVITIVDSFLPNSTSNAVSTASWNVTASELLETNKTDLVGGYLYLLPARSKIANAMWPLSTERFEVYFRQPSFTPFDYNPFTKQFSRDLAVAILFLMTISAVLLASVRILPQWDHLLNKRVEFWWRNLLFDYLRQFYDTFFWAVGAWCQQGKNKN</sequence>
<keyword evidence="1" id="KW-0812">Transmembrane</keyword>
<keyword evidence="3" id="KW-1185">Reference proteome</keyword>
<proteinExistence type="predicted"/>
<keyword evidence="1" id="KW-1133">Transmembrane helix</keyword>
<evidence type="ECO:0000313" key="2">
    <source>
        <dbReference type="EMBL" id="CAL8072798.1"/>
    </source>
</evidence>
<evidence type="ECO:0000313" key="3">
    <source>
        <dbReference type="Proteomes" id="UP001642540"/>
    </source>
</evidence>
<organism evidence="2 3">
    <name type="scientific">Orchesella dallaii</name>
    <dbReference type="NCBI Taxonomy" id="48710"/>
    <lineage>
        <taxon>Eukaryota</taxon>
        <taxon>Metazoa</taxon>
        <taxon>Ecdysozoa</taxon>
        <taxon>Arthropoda</taxon>
        <taxon>Hexapoda</taxon>
        <taxon>Collembola</taxon>
        <taxon>Entomobryomorpha</taxon>
        <taxon>Entomobryoidea</taxon>
        <taxon>Orchesellidae</taxon>
        <taxon>Orchesellinae</taxon>
        <taxon>Orchesella</taxon>
    </lineage>
</organism>
<dbReference type="Gene3D" id="3.40.190.10">
    <property type="entry name" value="Periplasmic binding protein-like II"/>
    <property type="match status" value="1"/>
</dbReference>
<accession>A0ABP1PSM9</accession>
<dbReference type="EMBL" id="CAXLJM020000007">
    <property type="protein sequence ID" value="CAL8072798.1"/>
    <property type="molecule type" value="Genomic_DNA"/>
</dbReference>
<protein>
    <submittedName>
        <fullName evidence="2">Uncharacterized protein</fullName>
    </submittedName>
</protein>